<comment type="caution">
    <text evidence="2">The sequence shown here is derived from an EMBL/GenBank/DDBJ whole genome shotgun (WGS) entry which is preliminary data.</text>
</comment>
<dbReference type="Pfam" id="PF14534">
    <property type="entry name" value="DUF4440"/>
    <property type="match status" value="1"/>
</dbReference>
<dbReference type="InterPro" id="IPR027843">
    <property type="entry name" value="DUF4440"/>
</dbReference>
<protein>
    <submittedName>
        <fullName evidence="2">Acyl-CoA dehydrogenase protein</fullName>
        <ecNumber evidence="2">1.3.99.16</ecNumber>
    </submittedName>
</protein>
<dbReference type="SUPFAM" id="SSF54427">
    <property type="entry name" value="NTF2-like"/>
    <property type="match status" value="1"/>
</dbReference>
<sequence>MRSYLLNQFLFGFIILKIIMVPSVLLADDNPINTDILEIKTLGKKWLELYRSSNIEKFMDQYTEDALVALNGKPALKGKEAIQAYFESRIGKKNVDMRLDYEKISINQNIAVVVAKFYLDYPFEERIETVGGRSLIVYKKSDLGKWLIDVDIDQKTPDAN</sequence>
<evidence type="ECO:0000313" key="3">
    <source>
        <dbReference type="Proteomes" id="UP000016762"/>
    </source>
</evidence>
<accession>U2WV70</accession>
<dbReference type="AlphaFoldDB" id="U2WV70"/>
<keyword evidence="2" id="KW-0560">Oxidoreductase</keyword>
<evidence type="ECO:0000313" key="2">
    <source>
        <dbReference type="EMBL" id="ERL47418.1"/>
    </source>
</evidence>
<name>U2WV70_9PROT</name>
<dbReference type="Proteomes" id="UP000016762">
    <property type="component" value="Unassembled WGS sequence"/>
</dbReference>
<reference evidence="2 3" key="1">
    <citation type="journal article" date="2014" name="FEMS Microbiol. Ecol.">
        <title>Genomic differentiation among two strains of the PS1 clade isolated from geographically separated marine habitats.</title>
        <authorList>
            <person name="Jimenez-Infante F."/>
            <person name="Ngugi D.K."/>
            <person name="Alam I."/>
            <person name="Rashid M."/>
            <person name="Baalawi W."/>
            <person name="Kamau A.A."/>
            <person name="Bajic V.B."/>
            <person name="Stingl U."/>
        </authorList>
    </citation>
    <scope>NUCLEOTIDE SEQUENCE [LARGE SCALE GENOMIC DNA]</scope>
    <source>
        <strain evidence="2 3">RS24</strain>
    </source>
</reference>
<keyword evidence="3" id="KW-1185">Reference proteome</keyword>
<dbReference type="GO" id="GO:0047121">
    <property type="term" value="F:isoquinoline 1-oxidoreductase activity"/>
    <property type="evidence" value="ECO:0007669"/>
    <property type="project" value="UniProtKB-EC"/>
</dbReference>
<dbReference type="EC" id="1.3.99.16" evidence="2"/>
<dbReference type="InterPro" id="IPR032710">
    <property type="entry name" value="NTF2-like_dom_sf"/>
</dbReference>
<dbReference type="Gene3D" id="3.10.450.50">
    <property type="match status" value="1"/>
</dbReference>
<proteinExistence type="predicted"/>
<evidence type="ECO:0000259" key="1">
    <source>
        <dbReference type="Pfam" id="PF14534"/>
    </source>
</evidence>
<gene>
    <name evidence="2" type="primary">mmgC</name>
    <name evidence="2" type="ORF">RS24_00357</name>
</gene>
<dbReference type="EMBL" id="AWXE01000001">
    <property type="protein sequence ID" value="ERL47418.1"/>
    <property type="molecule type" value="Genomic_DNA"/>
</dbReference>
<organism evidence="2 3">
    <name type="scientific">Candidatus Micropelagius thuwalensis</name>
    <dbReference type="NCBI Taxonomy" id="1397666"/>
    <lineage>
        <taxon>Bacteria</taxon>
        <taxon>Pseudomonadati</taxon>
        <taxon>Pseudomonadota</taxon>
        <taxon>Alphaproteobacteria</taxon>
        <taxon>PS1 clade</taxon>
        <taxon>Candidatus Micropelagius</taxon>
    </lineage>
</organism>
<feature type="domain" description="DUF4440" evidence="1">
    <location>
        <begin position="39"/>
        <end position="148"/>
    </location>
</feature>